<sequence>MPLLAQHITFEKVTPPLGFELASINDLKQDAQGYIWIATTKGLQRYDGYTWKTFLHDSTLTSSLADNKIVSVCPTRDGKVWVGTFGMGMDCLDPESGKVTHHFLAGRKEFNWQENFITYLREDRMGNLWIGTNRGLYCRQIKTGQFTRYVPIAGDSTSLSHLEVQTIYEDREGTLWIGTGYPDTTTPLEGGLNKFDSKTGRFTRYLHNPKDPYSLIDSRAQVLFEDSRGTFWVGTAGDGLHTLDRKTGKFTRYPYQADHPQKLSRPYAKNPWRGIAHGVNLITEDAAGAIWIGAVASGLNRYEPSSGKLTHFEMGAPGDLPDNTFNSALRTRDGLLWMGTTVGQLLKVPSLNNLVTHVATPAGVHIFHEDAAGTMWLGTAAGLRPIEPLQPASQAFLRQAARQTTLLTDRVTRINQDRKGNLWISAWNNGLYHFTTSTGRFHHYKHDSLDTHSLSAGNIVNTYQDHSGTIWVLTEGGLNRLDNTTGRFTHYYHDPNDSSSLASNSTFPALEDRTGAFWVGTVNGGLHLLDRATGKSTNFLPGSSIIQLLEDASGTLWVAAHDRGLYWLNRQKYQFESFVDPVSGKPLPYANSLLEDKSGTLWVGAISGLAAINRQRDSLRLFGSNYGIGGAEDLYFGARYQSRDGSLYYGGESGYYKFRPELLLKHHAVSPQLVLSALRIHNQSITPTPEGPLQEGLSQANIIHLSHNQSVFSIDFVGIDYRHPEQHQYTYMLENYDFTWRPAGSERTAHYFNVPPGEYIFRVKVVNSDGIWTQKAISILISPPWWRTIWAYALYAFAFVGLFYGGWRYLLLRERSKNEQQLRQFKAEQVLEMDQLKSHFFANISHEFRTPLTLILSPLEKKLRTLHVDHPEQSDFQLMHRNALRLLQLVNQLLDLSKLEAGKMVLQTEPGEIIHFFQRIATSFTSLAEARQIQFGVHAPDEYLWVCFDKDKLEKILNNLLSNAFKFTPTAGSISISLRLKPASALDNIPLEKAHILADFSIKDTGIGISSSQIKQIFNRFHQVDNSLTREQEGSGIGLSLTKELVELHGGSISVESELEKGTTFTVSLPLELMHHKQLEQRDVFSKEHQLTFGGITERYKGEELTTLPTYAESSTDLPAPMVLIVEDNADLRRFMHQILREYSDPPYRVIEATNGEEGYHKAMEHIPDLIISDIMMPKMDGIALCSRLKTDEKTSHVPVILLTAKTSGESKVEGLERGADDYLTKPFEMRELLTRIHNLIEGRRKLKAHFSGQVLLQPQDIAITSADERFLKRTMEVIESYMGDTQFNVDILGKEVGMSRTQLYRKLQALTGQSPSDFIKVMRLQRAAQLIAKGSGTVSEISYQVGFSSHSYFSKCFLEQYGQTPSEYQADKASL</sequence>
<evidence type="ECO:0000256" key="7">
    <source>
        <dbReference type="ARBA" id="ARBA00022840"/>
    </source>
</evidence>
<dbReference type="SUPFAM" id="SSF46689">
    <property type="entry name" value="Homeodomain-like"/>
    <property type="match status" value="1"/>
</dbReference>
<dbReference type="Pfam" id="PF02518">
    <property type="entry name" value="HATPase_c"/>
    <property type="match status" value="1"/>
</dbReference>
<dbReference type="SUPFAM" id="SSF55874">
    <property type="entry name" value="ATPase domain of HSP90 chaperone/DNA topoisomerase II/histidine kinase"/>
    <property type="match status" value="1"/>
</dbReference>
<feature type="domain" description="HTH araC/xylS-type" evidence="13">
    <location>
        <begin position="1273"/>
        <end position="1372"/>
    </location>
</feature>
<evidence type="ECO:0000256" key="12">
    <source>
        <dbReference type="PROSITE-ProRule" id="PRU00169"/>
    </source>
</evidence>
<dbReference type="SUPFAM" id="SSF47384">
    <property type="entry name" value="Homodimeric domain of signal transducing histidine kinase"/>
    <property type="match status" value="1"/>
</dbReference>
<accession>A0A6C0GU01</accession>
<dbReference type="InterPro" id="IPR011123">
    <property type="entry name" value="Y_Y_Y"/>
</dbReference>
<dbReference type="EC" id="2.7.13.3" evidence="2"/>
<protein>
    <recommendedName>
        <fullName evidence="2">histidine kinase</fullName>
        <ecNumber evidence="2">2.7.13.3</ecNumber>
    </recommendedName>
</protein>
<keyword evidence="10" id="KW-0238">DNA-binding</keyword>
<dbReference type="PROSITE" id="PS50110">
    <property type="entry name" value="RESPONSE_REGULATORY"/>
    <property type="match status" value="1"/>
</dbReference>
<dbReference type="PROSITE" id="PS00041">
    <property type="entry name" value="HTH_ARAC_FAMILY_1"/>
    <property type="match status" value="1"/>
</dbReference>
<keyword evidence="8" id="KW-0902">Two-component regulatory system</keyword>
<comment type="catalytic activity">
    <reaction evidence="1">
        <text>ATP + protein L-histidine = ADP + protein N-phospho-L-histidine.</text>
        <dbReference type="EC" id="2.7.13.3"/>
    </reaction>
</comment>
<dbReference type="InterPro" id="IPR003661">
    <property type="entry name" value="HisK_dim/P_dom"/>
</dbReference>
<evidence type="ECO:0000256" key="8">
    <source>
        <dbReference type="ARBA" id="ARBA00023012"/>
    </source>
</evidence>
<keyword evidence="7" id="KW-0067">ATP-binding</keyword>
<dbReference type="SMART" id="SM00388">
    <property type="entry name" value="HisKA"/>
    <property type="match status" value="1"/>
</dbReference>
<dbReference type="InterPro" id="IPR013783">
    <property type="entry name" value="Ig-like_fold"/>
</dbReference>
<dbReference type="PROSITE" id="PS50109">
    <property type="entry name" value="HIS_KIN"/>
    <property type="match status" value="1"/>
</dbReference>
<feature type="domain" description="Response regulatory" evidence="15">
    <location>
        <begin position="1122"/>
        <end position="1241"/>
    </location>
</feature>
<dbReference type="CDD" id="cd16922">
    <property type="entry name" value="HATPase_EvgS-ArcB-TorS-like"/>
    <property type="match status" value="1"/>
</dbReference>
<keyword evidence="5" id="KW-0547">Nucleotide-binding</keyword>
<gene>
    <name evidence="16" type="ORF">GXP67_35870</name>
</gene>
<dbReference type="PROSITE" id="PS01124">
    <property type="entry name" value="HTH_ARAC_FAMILY_2"/>
    <property type="match status" value="1"/>
</dbReference>
<reference evidence="16 17" key="1">
    <citation type="submission" date="2020-01" db="EMBL/GenBank/DDBJ databases">
        <authorList>
            <person name="Kim M.K."/>
        </authorList>
    </citation>
    <scope>NUCLEOTIDE SEQUENCE [LARGE SCALE GENOMIC DNA]</scope>
    <source>
        <strain evidence="16 17">172606-1</strain>
    </source>
</reference>
<evidence type="ECO:0000256" key="9">
    <source>
        <dbReference type="ARBA" id="ARBA00023015"/>
    </source>
</evidence>
<evidence type="ECO:0000256" key="11">
    <source>
        <dbReference type="ARBA" id="ARBA00023163"/>
    </source>
</evidence>
<dbReference type="Gene3D" id="3.40.50.2300">
    <property type="match status" value="1"/>
</dbReference>
<evidence type="ECO:0000259" key="13">
    <source>
        <dbReference type="PROSITE" id="PS01124"/>
    </source>
</evidence>
<dbReference type="InterPro" id="IPR011006">
    <property type="entry name" value="CheY-like_superfamily"/>
</dbReference>
<evidence type="ECO:0000313" key="17">
    <source>
        <dbReference type="Proteomes" id="UP000480178"/>
    </source>
</evidence>
<dbReference type="FunFam" id="1.10.287.130:FF:000045">
    <property type="entry name" value="Two-component system sensor histidine kinase/response regulator"/>
    <property type="match status" value="1"/>
</dbReference>
<evidence type="ECO:0000256" key="5">
    <source>
        <dbReference type="ARBA" id="ARBA00022741"/>
    </source>
</evidence>
<evidence type="ECO:0000259" key="15">
    <source>
        <dbReference type="PROSITE" id="PS50110"/>
    </source>
</evidence>
<evidence type="ECO:0000256" key="10">
    <source>
        <dbReference type="ARBA" id="ARBA00023125"/>
    </source>
</evidence>
<dbReference type="FunFam" id="3.30.565.10:FF:000037">
    <property type="entry name" value="Hybrid sensor histidine kinase/response regulator"/>
    <property type="match status" value="1"/>
</dbReference>
<keyword evidence="4" id="KW-0808">Transferase</keyword>
<keyword evidence="11" id="KW-0804">Transcription</keyword>
<evidence type="ECO:0000256" key="1">
    <source>
        <dbReference type="ARBA" id="ARBA00000085"/>
    </source>
</evidence>
<dbReference type="InterPro" id="IPR004358">
    <property type="entry name" value="Sig_transdc_His_kin-like_C"/>
</dbReference>
<dbReference type="InterPro" id="IPR018062">
    <property type="entry name" value="HTH_AraC-typ_CS"/>
</dbReference>
<dbReference type="GO" id="GO:0005524">
    <property type="term" value="F:ATP binding"/>
    <property type="evidence" value="ECO:0007669"/>
    <property type="project" value="UniProtKB-KW"/>
</dbReference>
<feature type="domain" description="Histidine kinase" evidence="14">
    <location>
        <begin position="843"/>
        <end position="1073"/>
    </location>
</feature>
<dbReference type="Proteomes" id="UP000480178">
    <property type="component" value="Chromosome"/>
</dbReference>
<dbReference type="CDD" id="cd00082">
    <property type="entry name" value="HisKA"/>
    <property type="match status" value="1"/>
</dbReference>
<evidence type="ECO:0000256" key="2">
    <source>
        <dbReference type="ARBA" id="ARBA00012438"/>
    </source>
</evidence>
<dbReference type="SUPFAM" id="SSF63829">
    <property type="entry name" value="Calcium-dependent phosphotriesterase"/>
    <property type="match status" value="3"/>
</dbReference>
<organism evidence="16 17">
    <name type="scientific">Rhodocytophaga rosea</name>
    <dbReference type="NCBI Taxonomy" id="2704465"/>
    <lineage>
        <taxon>Bacteria</taxon>
        <taxon>Pseudomonadati</taxon>
        <taxon>Bacteroidota</taxon>
        <taxon>Cytophagia</taxon>
        <taxon>Cytophagales</taxon>
        <taxon>Rhodocytophagaceae</taxon>
        <taxon>Rhodocytophaga</taxon>
    </lineage>
</organism>
<dbReference type="Pfam" id="PF07495">
    <property type="entry name" value="Y_Y_Y"/>
    <property type="match status" value="1"/>
</dbReference>
<dbReference type="PANTHER" id="PTHR43547:SF2">
    <property type="entry name" value="HYBRID SIGNAL TRANSDUCTION HISTIDINE KINASE C"/>
    <property type="match status" value="1"/>
</dbReference>
<dbReference type="Gene3D" id="1.10.287.130">
    <property type="match status" value="1"/>
</dbReference>
<dbReference type="SMART" id="SM00342">
    <property type="entry name" value="HTH_ARAC"/>
    <property type="match status" value="1"/>
</dbReference>
<name>A0A6C0GU01_9BACT</name>
<dbReference type="SUPFAM" id="SSF52172">
    <property type="entry name" value="CheY-like"/>
    <property type="match status" value="1"/>
</dbReference>
<dbReference type="Gene3D" id="3.30.565.10">
    <property type="entry name" value="Histidine kinase-like ATPase, C-terminal domain"/>
    <property type="match status" value="1"/>
</dbReference>
<dbReference type="Pfam" id="PF07494">
    <property type="entry name" value="Reg_prop"/>
    <property type="match status" value="3"/>
</dbReference>
<dbReference type="PANTHER" id="PTHR43547">
    <property type="entry name" value="TWO-COMPONENT HISTIDINE KINASE"/>
    <property type="match status" value="1"/>
</dbReference>
<evidence type="ECO:0000256" key="3">
    <source>
        <dbReference type="ARBA" id="ARBA00022553"/>
    </source>
</evidence>
<dbReference type="Pfam" id="PF00072">
    <property type="entry name" value="Response_reg"/>
    <property type="match status" value="1"/>
</dbReference>
<dbReference type="InterPro" id="IPR036097">
    <property type="entry name" value="HisK_dim/P_sf"/>
</dbReference>
<dbReference type="GO" id="GO:0000155">
    <property type="term" value="F:phosphorelay sensor kinase activity"/>
    <property type="evidence" value="ECO:0007669"/>
    <property type="project" value="InterPro"/>
</dbReference>
<dbReference type="RefSeq" id="WP_162447601.1">
    <property type="nucleotide sequence ID" value="NZ_CP048222.1"/>
</dbReference>
<evidence type="ECO:0000256" key="6">
    <source>
        <dbReference type="ARBA" id="ARBA00022777"/>
    </source>
</evidence>
<dbReference type="Pfam" id="PF12833">
    <property type="entry name" value="HTH_18"/>
    <property type="match status" value="1"/>
</dbReference>
<dbReference type="SMART" id="SM00448">
    <property type="entry name" value="REC"/>
    <property type="match status" value="1"/>
</dbReference>
<feature type="modified residue" description="4-aspartylphosphate" evidence="12">
    <location>
        <position position="1174"/>
    </location>
</feature>
<dbReference type="InterPro" id="IPR005467">
    <property type="entry name" value="His_kinase_dom"/>
</dbReference>
<keyword evidence="9" id="KW-0805">Transcription regulation</keyword>
<dbReference type="InterPro" id="IPR036890">
    <property type="entry name" value="HATPase_C_sf"/>
</dbReference>
<keyword evidence="3 12" id="KW-0597">Phosphoprotein</keyword>
<dbReference type="FunFam" id="2.60.40.10:FF:000791">
    <property type="entry name" value="Two-component system sensor histidine kinase/response regulator"/>
    <property type="match status" value="1"/>
</dbReference>
<keyword evidence="17" id="KW-1185">Reference proteome</keyword>
<dbReference type="InterPro" id="IPR001789">
    <property type="entry name" value="Sig_transdc_resp-reg_receiver"/>
</dbReference>
<proteinExistence type="predicted"/>
<evidence type="ECO:0000256" key="4">
    <source>
        <dbReference type="ARBA" id="ARBA00022679"/>
    </source>
</evidence>
<dbReference type="GO" id="GO:0003700">
    <property type="term" value="F:DNA-binding transcription factor activity"/>
    <property type="evidence" value="ECO:0007669"/>
    <property type="project" value="InterPro"/>
</dbReference>
<dbReference type="InterPro" id="IPR011110">
    <property type="entry name" value="Reg_prop"/>
</dbReference>
<dbReference type="KEGG" id="rhoz:GXP67_35870"/>
<dbReference type="SMART" id="SM00387">
    <property type="entry name" value="HATPase_c"/>
    <property type="match status" value="1"/>
</dbReference>
<dbReference type="PRINTS" id="PR00344">
    <property type="entry name" value="BCTRLSENSOR"/>
</dbReference>
<dbReference type="InterPro" id="IPR015943">
    <property type="entry name" value="WD40/YVTN_repeat-like_dom_sf"/>
</dbReference>
<dbReference type="Gene3D" id="2.60.40.10">
    <property type="entry name" value="Immunoglobulins"/>
    <property type="match status" value="1"/>
</dbReference>
<evidence type="ECO:0000259" key="14">
    <source>
        <dbReference type="PROSITE" id="PS50109"/>
    </source>
</evidence>
<dbReference type="InterPro" id="IPR009057">
    <property type="entry name" value="Homeodomain-like_sf"/>
</dbReference>
<dbReference type="InterPro" id="IPR003594">
    <property type="entry name" value="HATPase_dom"/>
</dbReference>
<evidence type="ECO:0000313" key="16">
    <source>
        <dbReference type="EMBL" id="QHT71668.1"/>
    </source>
</evidence>
<dbReference type="InterPro" id="IPR018060">
    <property type="entry name" value="HTH_AraC"/>
</dbReference>
<dbReference type="Pfam" id="PF00512">
    <property type="entry name" value="HisKA"/>
    <property type="match status" value="1"/>
</dbReference>
<dbReference type="EMBL" id="CP048222">
    <property type="protein sequence ID" value="QHT71668.1"/>
    <property type="molecule type" value="Genomic_DNA"/>
</dbReference>
<keyword evidence="6" id="KW-0418">Kinase</keyword>
<dbReference type="Gene3D" id="1.10.10.60">
    <property type="entry name" value="Homeodomain-like"/>
    <property type="match status" value="1"/>
</dbReference>
<dbReference type="GO" id="GO:0043565">
    <property type="term" value="F:sequence-specific DNA binding"/>
    <property type="evidence" value="ECO:0007669"/>
    <property type="project" value="InterPro"/>
</dbReference>
<dbReference type="Gene3D" id="2.130.10.10">
    <property type="entry name" value="YVTN repeat-like/Quinoprotein amine dehydrogenase"/>
    <property type="match status" value="4"/>
</dbReference>
<dbReference type="FunFam" id="1.10.10.60:FF:000284">
    <property type="entry name" value="Two-component system sensor histidine kinase/response regulator"/>
    <property type="match status" value="1"/>
</dbReference>